<dbReference type="InterPro" id="IPR010273">
    <property type="entry name" value="DUF881"/>
</dbReference>
<organism evidence="2 3">
    <name type="scientific">Sulfobacillus benefaciens</name>
    <dbReference type="NCBI Taxonomy" id="453960"/>
    <lineage>
        <taxon>Bacteria</taxon>
        <taxon>Bacillati</taxon>
        <taxon>Bacillota</taxon>
        <taxon>Clostridia</taxon>
        <taxon>Eubacteriales</taxon>
        <taxon>Clostridiales Family XVII. Incertae Sedis</taxon>
        <taxon>Sulfobacillus</taxon>
    </lineage>
</organism>
<evidence type="ECO:0000313" key="2">
    <source>
        <dbReference type="EMBL" id="PSR34813.1"/>
    </source>
</evidence>
<evidence type="ECO:0000256" key="1">
    <source>
        <dbReference type="ARBA" id="ARBA00009108"/>
    </source>
</evidence>
<name>A0A2T2XJZ6_9FIRM</name>
<comment type="caution">
    <text evidence="2">The sequence shown here is derived from an EMBL/GenBank/DDBJ whole genome shotgun (WGS) entry which is preliminary data.</text>
</comment>
<dbReference type="Proteomes" id="UP000242972">
    <property type="component" value="Unassembled WGS sequence"/>
</dbReference>
<proteinExistence type="inferred from homology"/>
<reference evidence="2 3" key="1">
    <citation type="journal article" date="2014" name="BMC Genomics">
        <title>Comparison of environmental and isolate Sulfobacillus genomes reveals diverse carbon, sulfur, nitrogen, and hydrogen metabolisms.</title>
        <authorList>
            <person name="Justice N.B."/>
            <person name="Norman A."/>
            <person name="Brown C.T."/>
            <person name="Singh A."/>
            <person name="Thomas B.C."/>
            <person name="Banfield J.F."/>
        </authorList>
    </citation>
    <scope>NUCLEOTIDE SEQUENCE [LARGE SCALE GENOMIC DNA]</scope>
    <source>
        <strain evidence="2">AMDSBA4</strain>
    </source>
</reference>
<accession>A0A2T2XJZ6</accession>
<protein>
    <submittedName>
        <fullName evidence="2">DUF881 domain-containing protein</fullName>
    </submittedName>
</protein>
<dbReference type="PANTHER" id="PTHR37313">
    <property type="entry name" value="UPF0749 PROTEIN RV1825"/>
    <property type="match status" value="1"/>
</dbReference>
<dbReference type="Pfam" id="PF05949">
    <property type="entry name" value="DUF881"/>
    <property type="match status" value="1"/>
</dbReference>
<gene>
    <name evidence="2" type="ORF">C7B46_03645</name>
</gene>
<dbReference type="AlphaFoldDB" id="A0A2T2XJZ6"/>
<dbReference type="PANTHER" id="PTHR37313:SF2">
    <property type="entry name" value="UPF0749 PROTEIN YLXX"/>
    <property type="match status" value="1"/>
</dbReference>
<comment type="similarity">
    <text evidence="1">Belongs to the UPF0749 family.</text>
</comment>
<sequence length="223" mass="23695">MRWQSGQVAVAFAALVLGVMIALQFRLQRIVPPPTATGQLLTLLKNSDQKKAQLVAEVAHLNMLLDQKLTQVAAARRLSAQLIQAEMLAGTIPVKGPGITVVWGNGQAPSGYQLTDIDLLLMVNELRAAGAEAIAINGQRITAQTEIRSAANYILINGSQQGAPFTIQAIGNPGTLKDALTLPGGLFDQSQQEGRVMSISEIKVEHVPAGPPLLVNYTHPVSP</sequence>
<evidence type="ECO:0000313" key="3">
    <source>
        <dbReference type="Proteomes" id="UP000242972"/>
    </source>
</evidence>
<dbReference type="EMBL" id="PXYW01000006">
    <property type="protein sequence ID" value="PSR34813.1"/>
    <property type="molecule type" value="Genomic_DNA"/>
</dbReference>
<dbReference type="Gene3D" id="3.30.70.1880">
    <property type="entry name" value="Protein of unknown function DUF881"/>
    <property type="match status" value="1"/>
</dbReference>